<evidence type="ECO:0000256" key="2">
    <source>
        <dbReference type="ARBA" id="ARBA00012513"/>
    </source>
</evidence>
<dbReference type="Proteomes" id="UP000245207">
    <property type="component" value="Unassembled WGS sequence"/>
</dbReference>
<evidence type="ECO:0000259" key="15">
    <source>
        <dbReference type="PROSITE" id="PS50290"/>
    </source>
</evidence>
<feature type="domain" description="PI3K/PI4K catalytic" evidence="15">
    <location>
        <begin position="2116"/>
        <end position="2530"/>
    </location>
</feature>
<feature type="chain" id="PRO_5015434413" description="Serine/threonine-protein kinase ATM" evidence="14">
    <location>
        <begin position="29"/>
        <end position="2580"/>
    </location>
</feature>
<sequence length="2580" mass="292183">MDHAYDGLLWTLRSLQGLSSVLLCPVYGADCSTEVEVSNNQLYRGWRTIWNTLLRGLPMFNNVTSVADAALILLGNVNLSDPMNNFIVANDVWDLRLFKSSPSLLRFISGYFSKKGSHGDLRDVLHLRKDLLRTVMGLLNSKERLVFNEQMVVLLPAAVFSLCVGSACFAHCDKGCSLAHLLVDIPVTIDDNVEVAQSLFYEKVRLPRHLRDLLLDEMELNILEVIKNKEIEHMTLSDVFYLSALLANLIYGLYVTRLKEEKVSFLTTIGQHILEMMSHAVSIIEKCSSETRCGFFGFNAGLDGMDSMLNSLKSFIGSPFIYPENDSTLYKNIVQSIKSLLEALNRLYEGFFDGLNNWSDPDIYDQESQSSKRIKMTVLDDELDANDDSKDVTIRSSSGEPSLVSSTVNWKLNIISLISSFFSVLPVATWDVLTDLMRIESDQRIIECLLLNLCQHPCWSSCQGFSDMVVSLDKMVDMLSDVKLQPTKILVAICGLLQTLMSLNIAIKEKDVTHSISSGFSEKDASRVAMELILENDSQSLVPLGDLVNKIAENEKFDWFGRVKLIDCICNFVLLNPQIGQTMIEKLLLMLRDPDFRVRFSLARRIGVLFQTWDGHDELFQDILLNFGVKLVVLFKDKLVKAKEVLAAGHQPRPIMETIIVTLAHLAMHSDRIELEAVFMICVISALDSSQRELVGAVLDNLSQKLQYSSRSEYIGELIAPILFFWVHCGVSLVALVETRELFVLNVEASNFIQYCCHWLLPALVLHNDISSLNWVAKVASQASAALIKSHFVPIFSVCIALHCSKRSGWESGTSVLQSSMLSISGISENERDILIKRHMVCYSIFNSDFVSGFLIVKVSIVSHILSLASRLSEPALPFFTKDTIQRAIQTVVDGFLSMEETPGTTVVVDKINIFRPDRVFMFILEMHHKITASIHHRHRSNRLSGIEVLVNVLGHRAAVPSTSNYLFNLVGQFIVYGPLQDQCCQIISALLKTLKDDQSKNGINVLGEQLQFLVCKLVECCIPSKSDIKHSGTQPSEALSLLHQLVVDSDPSLHNHIKELGTFPEFEIFDRIRMFHHELCQDYSARDHLLGIGIGDPHRVVFHLPGESNRIHVCRPLNSDGGSGFSFHMDSGLSEELLVAVMKLLKKYLMDESVEIIEMASHALSGILSTESGHRALLSLDSYEKSILEVHSKGVNTELVQSSLLDLERKFNGQAISIEKASTWATRDKTFETWVSQLVYALIYYCDDTILRLCQDVVLLKAEVAELLLSNVMVDLAKRKNLDIDLCKLISEKVLEEIVVESNKLTRSVQVILDALNELRLCHVMERAASVPSKIDGSKVYWLPIDYLVVAKSAIGCGSYFTAVMYVEHWCQEHFNCLTLGSPDFSHLEMLPHHIEILVSAVTQINEPDSLYGIIQTHKLTSQIITFEHEGNWSKALEYYDLQVKSEASIEMGSSSRDVLAGNFYPSLASSSSKSEDEMRQRKPHKGVIKSLQQIGCTHVLDMYSQGLMYRKARFQDDLEFNELQFEAAWRAGNWDFSVLYMGSDSSHSSHQIRHNHFNQRLHSCLRAFQEGDINDFNLNLKESKQELLFSIYHASEESTEYIYSTIVKLQIFCHLGLAWDLRWESSDMKKDNHTEAQKHLSGPSTPNMNQLSWLNTEWSCILSRAQLHMNLLEPFIAFRKVMLQILSCKDCTVQHLLESASILRKGYRFSQAAAALHEFKFIYIGMGGEHSKLYWHGRVEEAKLLRAQGQHEMAINLAKYISENCKLNEEAADVYRLVGKWLAETRSSNSRTILEKYLKNAVNLANDHKAVDKKSIARQGQTHFHLAHYADALFRSYEERLNSSEWQAAMRLRKHKVVFTDYISLRGEKTDYSIKIQELQKQLTMDKEEAEKLQQDRDNFLSIALEGYERCLVIGDKYDVRVVFRLVSLWFSLCTRQIVVNGMLSTIKEVQSYKFIPLVYQIASRLGSSKDSQGPNTFQFALMSLLKKMAIDHPYHTIFQLLALANGDRVKDKQRSKNSFVVDMDKKYAAESLLKELSSQHHGAVIRQMKHMVEIYIRLAELETKREDTNKKIALPREIRSVRQLELVPVITSNFPVDPNCQYNEGSFPHFKGLADSVMIMNGINAPKVVECLGSDGKRYRQLAKSGNDDLRQDAVMEQFFALVNTFLQNHRDTWKRRLGIRTYKVVPFTPSAGVLEWVNGTLPLGDYLTGRQHMATHIMLNVNVFKARKCDTKVNRRISVGGCGCDCCCWSVVFANSIIASAAALSLEPIADPCAFAESSFGYQQQSVQQHVVPFTPSAGVLEWVNGTLPLGDYLTGRQHMATETNKRKAFQEVCDNFRPVMHNFFLERFLHPADWFEKRLAYTRSVAASSMVGYIVGLGDRHSMNILIDQATAEVVHIDLGVAFEQGLMLKTPERCSQYNYHFKELRCSTQCHAKQWIVQAANISCTSYLKESRCSAQYRSHCNHSRVTISWREIVFIHDPLYKWALSPLKALERQKETDDDLEASLEDSEDQYEGNKDAARALLRVKQKLDGYEEGEMRSVHGQVTFFGIFYNEKGGKNGSVGGYGKGFKWVGIT</sequence>
<dbReference type="InterPro" id="IPR036940">
    <property type="entry name" value="PI3/4_kinase_cat_sf"/>
</dbReference>
<evidence type="ECO:0000256" key="7">
    <source>
        <dbReference type="ARBA" id="ARBA00022777"/>
    </source>
</evidence>
<protein>
    <recommendedName>
        <fullName evidence="13">Serine/threonine-protein kinase ATM</fullName>
        <ecNumber evidence="2">2.7.11.1</ecNumber>
    </recommendedName>
</protein>
<keyword evidence="6" id="KW-0227">DNA damage</keyword>
<evidence type="ECO:0000256" key="4">
    <source>
        <dbReference type="ARBA" id="ARBA00022679"/>
    </source>
</evidence>
<comment type="caution">
    <text evidence="17">The sequence shown here is derived from an EMBL/GenBank/DDBJ whole genome shotgun (WGS) entry which is preliminary data.</text>
</comment>
<dbReference type="Pfam" id="PF00454">
    <property type="entry name" value="PI3_PI4_kinase"/>
    <property type="match status" value="2"/>
</dbReference>
<keyword evidence="3" id="KW-0723">Serine/threonine-protein kinase</keyword>
<evidence type="ECO:0000256" key="3">
    <source>
        <dbReference type="ARBA" id="ARBA00022527"/>
    </source>
</evidence>
<gene>
    <name evidence="17" type="ORF">CTI12_AA469860</name>
</gene>
<evidence type="ECO:0000256" key="1">
    <source>
        <dbReference type="ARBA" id="ARBA00004123"/>
    </source>
</evidence>
<dbReference type="Gene3D" id="3.30.1010.10">
    <property type="entry name" value="Phosphatidylinositol 3-kinase Catalytic Subunit, Chain A, domain 4"/>
    <property type="match status" value="1"/>
</dbReference>
<keyword evidence="18" id="KW-1185">Reference proteome</keyword>
<evidence type="ECO:0000259" key="16">
    <source>
        <dbReference type="PROSITE" id="PS51189"/>
    </source>
</evidence>
<evidence type="ECO:0000313" key="18">
    <source>
        <dbReference type="Proteomes" id="UP000245207"/>
    </source>
</evidence>
<keyword evidence="8" id="KW-0067">ATP-binding</keyword>
<keyword evidence="4" id="KW-0808">Transferase</keyword>
<accession>A0A2U1LPC5</accession>
<dbReference type="InterPro" id="IPR038980">
    <property type="entry name" value="ATM_plant"/>
</dbReference>
<dbReference type="GO" id="GO:0005634">
    <property type="term" value="C:nucleus"/>
    <property type="evidence" value="ECO:0007669"/>
    <property type="project" value="UniProtKB-SubCell"/>
</dbReference>
<dbReference type="Pfam" id="PF25360">
    <property type="entry name" value="TPR_ATM"/>
    <property type="match status" value="1"/>
</dbReference>
<comment type="catalytic activity">
    <reaction evidence="12">
        <text>L-seryl-[protein] + ATP = O-phospho-L-seryl-[protein] + ADP + H(+)</text>
        <dbReference type="Rhea" id="RHEA:17989"/>
        <dbReference type="Rhea" id="RHEA-COMP:9863"/>
        <dbReference type="Rhea" id="RHEA-COMP:11604"/>
        <dbReference type="ChEBI" id="CHEBI:15378"/>
        <dbReference type="ChEBI" id="CHEBI:29999"/>
        <dbReference type="ChEBI" id="CHEBI:30616"/>
        <dbReference type="ChEBI" id="CHEBI:83421"/>
        <dbReference type="ChEBI" id="CHEBI:456216"/>
        <dbReference type="EC" id="2.7.11.1"/>
    </reaction>
</comment>
<dbReference type="PROSITE" id="PS00916">
    <property type="entry name" value="PI3_4_KINASE_2"/>
    <property type="match status" value="1"/>
</dbReference>
<dbReference type="Gene3D" id="1.10.1070.11">
    <property type="entry name" value="Phosphatidylinositol 3-/4-kinase, catalytic domain"/>
    <property type="match status" value="1"/>
</dbReference>
<dbReference type="SMART" id="SM00146">
    <property type="entry name" value="PI3Kc"/>
    <property type="match status" value="1"/>
</dbReference>
<dbReference type="GO" id="GO:0004674">
    <property type="term" value="F:protein serine/threonine kinase activity"/>
    <property type="evidence" value="ECO:0007669"/>
    <property type="project" value="UniProtKB-KW"/>
</dbReference>
<dbReference type="InterPro" id="IPR014009">
    <property type="entry name" value="PIK_FAT"/>
</dbReference>
<dbReference type="SUPFAM" id="SSF48371">
    <property type="entry name" value="ARM repeat"/>
    <property type="match status" value="1"/>
</dbReference>
<name>A0A2U1LPC5_ARTAN</name>
<keyword evidence="14" id="KW-0732">Signal</keyword>
<evidence type="ECO:0000256" key="11">
    <source>
        <dbReference type="ARBA" id="ARBA00047899"/>
    </source>
</evidence>
<evidence type="ECO:0000256" key="8">
    <source>
        <dbReference type="ARBA" id="ARBA00022840"/>
    </source>
</evidence>
<evidence type="ECO:0000256" key="10">
    <source>
        <dbReference type="ARBA" id="ARBA00023306"/>
    </source>
</evidence>
<dbReference type="InterPro" id="IPR000403">
    <property type="entry name" value="PI3/4_kinase_cat_dom"/>
</dbReference>
<reference evidence="17 18" key="1">
    <citation type="journal article" date="2018" name="Mol. Plant">
        <title>The genome of Artemisia annua provides insight into the evolution of Asteraceae family and artemisinin biosynthesis.</title>
        <authorList>
            <person name="Shen Q."/>
            <person name="Zhang L."/>
            <person name="Liao Z."/>
            <person name="Wang S."/>
            <person name="Yan T."/>
            <person name="Shi P."/>
            <person name="Liu M."/>
            <person name="Fu X."/>
            <person name="Pan Q."/>
            <person name="Wang Y."/>
            <person name="Lv Z."/>
            <person name="Lu X."/>
            <person name="Zhang F."/>
            <person name="Jiang W."/>
            <person name="Ma Y."/>
            <person name="Chen M."/>
            <person name="Hao X."/>
            <person name="Li L."/>
            <person name="Tang Y."/>
            <person name="Lv G."/>
            <person name="Zhou Y."/>
            <person name="Sun X."/>
            <person name="Brodelius P.E."/>
            <person name="Rose J.K.C."/>
            <person name="Tang K."/>
        </authorList>
    </citation>
    <scope>NUCLEOTIDE SEQUENCE [LARGE SCALE GENOMIC DNA]</scope>
    <source>
        <strain evidence="18">cv. Huhao1</strain>
        <tissue evidence="17">Leaf</tissue>
    </source>
</reference>
<evidence type="ECO:0000256" key="13">
    <source>
        <dbReference type="ARBA" id="ARBA00073111"/>
    </source>
</evidence>
<dbReference type="EC" id="2.7.11.1" evidence="2"/>
<dbReference type="GO" id="GO:0006974">
    <property type="term" value="P:DNA damage response"/>
    <property type="evidence" value="ECO:0007669"/>
    <property type="project" value="UniProtKB-KW"/>
</dbReference>
<dbReference type="FunFam" id="3.30.1010.10:FF:000023">
    <property type="entry name" value="Serine/threonine-protein kinase ATM"/>
    <property type="match status" value="1"/>
</dbReference>
<keyword evidence="10" id="KW-0131">Cell cycle</keyword>
<comment type="catalytic activity">
    <reaction evidence="11">
        <text>L-threonyl-[protein] + ATP = O-phospho-L-threonyl-[protein] + ADP + H(+)</text>
        <dbReference type="Rhea" id="RHEA:46608"/>
        <dbReference type="Rhea" id="RHEA-COMP:11060"/>
        <dbReference type="Rhea" id="RHEA-COMP:11605"/>
        <dbReference type="ChEBI" id="CHEBI:15378"/>
        <dbReference type="ChEBI" id="CHEBI:30013"/>
        <dbReference type="ChEBI" id="CHEBI:30616"/>
        <dbReference type="ChEBI" id="CHEBI:61977"/>
        <dbReference type="ChEBI" id="CHEBI:456216"/>
        <dbReference type="EC" id="2.7.11.1"/>
    </reaction>
</comment>
<comment type="subcellular location">
    <subcellularLocation>
        <location evidence="1">Nucleus</location>
    </subcellularLocation>
</comment>
<dbReference type="SUPFAM" id="SSF56112">
    <property type="entry name" value="Protein kinase-like (PK-like)"/>
    <property type="match status" value="2"/>
</dbReference>
<dbReference type="InterPro" id="IPR057445">
    <property type="entry name" value="ATM_TPR"/>
</dbReference>
<evidence type="ECO:0000256" key="5">
    <source>
        <dbReference type="ARBA" id="ARBA00022741"/>
    </source>
</evidence>
<dbReference type="InterPro" id="IPR016024">
    <property type="entry name" value="ARM-type_fold"/>
</dbReference>
<dbReference type="InterPro" id="IPR018936">
    <property type="entry name" value="PI3/4_kinase_CS"/>
</dbReference>
<keyword evidence="5" id="KW-0547">Nucleotide-binding</keyword>
<organism evidence="17 18">
    <name type="scientific">Artemisia annua</name>
    <name type="common">Sweet wormwood</name>
    <dbReference type="NCBI Taxonomy" id="35608"/>
    <lineage>
        <taxon>Eukaryota</taxon>
        <taxon>Viridiplantae</taxon>
        <taxon>Streptophyta</taxon>
        <taxon>Embryophyta</taxon>
        <taxon>Tracheophyta</taxon>
        <taxon>Spermatophyta</taxon>
        <taxon>Magnoliopsida</taxon>
        <taxon>eudicotyledons</taxon>
        <taxon>Gunneridae</taxon>
        <taxon>Pentapetalae</taxon>
        <taxon>asterids</taxon>
        <taxon>campanulids</taxon>
        <taxon>Asterales</taxon>
        <taxon>Asteraceae</taxon>
        <taxon>Asteroideae</taxon>
        <taxon>Anthemideae</taxon>
        <taxon>Artemisiinae</taxon>
        <taxon>Artemisia</taxon>
    </lineage>
</organism>
<dbReference type="PROSITE" id="PS51189">
    <property type="entry name" value="FAT"/>
    <property type="match status" value="1"/>
</dbReference>
<dbReference type="EMBL" id="PKPP01008384">
    <property type="protein sequence ID" value="PWA50850.1"/>
    <property type="molecule type" value="Genomic_DNA"/>
</dbReference>
<proteinExistence type="predicted"/>
<feature type="domain" description="FAT" evidence="16">
    <location>
        <begin position="1350"/>
        <end position="2009"/>
    </location>
</feature>
<feature type="signal peptide" evidence="14">
    <location>
        <begin position="1"/>
        <end position="28"/>
    </location>
</feature>
<dbReference type="PROSITE" id="PS50290">
    <property type="entry name" value="PI3_4_KINASE_3"/>
    <property type="match status" value="1"/>
</dbReference>
<dbReference type="STRING" id="35608.A0A2U1LPC5"/>
<dbReference type="PANTHER" id="PTHR37079">
    <property type="entry name" value="SERINE/THREONINE-PROTEIN KINASE ATM"/>
    <property type="match status" value="1"/>
</dbReference>
<dbReference type="PROSITE" id="PS00915">
    <property type="entry name" value="PI3_4_KINASE_1"/>
    <property type="match status" value="1"/>
</dbReference>
<dbReference type="OrthoDB" id="381190at2759"/>
<evidence type="ECO:0000256" key="14">
    <source>
        <dbReference type="SAM" id="SignalP"/>
    </source>
</evidence>
<dbReference type="InterPro" id="IPR011009">
    <property type="entry name" value="Kinase-like_dom_sf"/>
</dbReference>
<evidence type="ECO:0000256" key="9">
    <source>
        <dbReference type="ARBA" id="ARBA00023242"/>
    </source>
</evidence>
<keyword evidence="7 17" id="KW-0418">Kinase</keyword>
<dbReference type="GO" id="GO:0005524">
    <property type="term" value="F:ATP binding"/>
    <property type="evidence" value="ECO:0007669"/>
    <property type="project" value="UniProtKB-KW"/>
</dbReference>
<evidence type="ECO:0000256" key="6">
    <source>
        <dbReference type="ARBA" id="ARBA00022763"/>
    </source>
</evidence>
<keyword evidence="9" id="KW-0539">Nucleus</keyword>
<evidence type="ECO:0000256" key="12">
    <source>
        <dbReference type="ARBA" id="ARBA00048679"/>
    </source>
</evidence>
<dbReference type="PANTHER" id="PTHR37079:SF4">
    <property type="entry name" value="SERINE_THREONINE-PROTEIN KINASE ATM"/>
    <property type="match status" value="1"/>
</dbReference>
<evidence type="ECO:0000313" key="17">
    <source>
        <dbReference type="EMBL" id="PWA50850.1"/>
    </source>
</evidence>